<organism evidence="1 2">
    <name type="scientific">Mucilaginibacter rigui</name>
    <dbReference type="NCBI Taxonomy" id="534635"/>
    <lineage>
        <taxon>Bacteria</taxon>
        <taxon>Pseudomonadati</taxon>
        <taxon>Bacteroidota</taxon>
        <taxon>Sphingobacteriia</taxon>
        <taxon>Sphingobacteriales</taxon>
        <taxon>Sphingobacteriaceae</taxon>
        <taxon>Mucilaginibacter</taxon>
    </lineage>
</organism>
<gene>
    <name evidence="1" type="ORF">IDJ75_02565</name>
</gene>
<keyword evidence="2" id="KW-1185">Reference proteome</keyword>
<comment type="caution">
    <text evidence="1">The sequence shown here is derived from an EMBL/GenBank/DDBJ whole genome shotgun (WGS) entry which is preliminary data.</text>
</comment>
<evidence type="ECO:0000313" key="2">
    <source>
        <dbReference type="Proteomes" id="UP000618754"/>
    </source>
</evidence>
<protein>
    <submittedName>
        <fullName evidence="1">Uncharacterized protein</fullName>
    </submittedName>
</protein>
<dbReference type="EMBL" id="JACWMW010000001">
    <property type="protein sequence ID" value="MBD1384147.1"/>
    <property type="molecule type" value="Genomic_DNA"/>
</dbReference>
<dbReference type="RefSeq" id="WP_191174044.1">
    <property type="nucleotide sequence ID" value="NZ_JACWMW010000001.1"/>
</dbReference>
<sequence>MLIETAKPLIDIYYWGSMTIEHHLQYYNDRLVNQKINSGPGGLFANLPDNLIKEIKEGSNREREEYNIFNECYNRKLAIKNDMLLIRDKWDKENEYLEYNVTLSL</sequence>
<dbReference type="Proteomes" id="UP000618754">
    <property type="component" value="Unassembled WGS sequence"/>
</dbReference>
<proteinExistence type="predicted"/>
<evidence type="ECO:0000313" key="1">
    <source>
        <dbReference type="EMBL" id="MBD1384147.1"/>
    </source>
</evidence>
<name>A0ABR7X0M2_9SPHI</name>
<reference evidence="1 2" key="1">
    <citation type="submission" date="2020-09" db="EMBL/GenBank/DDBJ databases">
        <title>Novel species of Mucilaginibacter isolated from a glacier on the Tibetan Plateau.</title>
        <authorList>
            <person name="Liu Q."/>
            <person name="Xin Y.-H."/>
        </authorList>
    </citation>
    <scope>NUCLEOTIDE SEQUENCE [LARGE SCALE GENOMIC DNA]</scope>
    <source>
        <strain evidence="1 2">CGMCC 1.13878</strain>
    </source>
</reference>
<accession>A0ABR7X0M2</accession>